<evidence type="ECO:0000313" key="2">
    <source>
        <dbReference type="EMBL" id="MBP2192660.1"/>
    </source>
</evidence>
<evidence type="ECO:0000259" key="1">
    <source>
        <dbReference type="Pfam" id="PF00266"/>
    </source>
</evidence>
<dbReference type="InterPro" id="IPR015424">
    <property type="entry name" value="PyrdxlP-dep_Trfase"/>
</dbReference>
<feature type="domain" description="Aminotransferase class V" evidence="1">
    <location>
        <begin position="54"/>
        <end position="283"/>
    </location>
</feature>
<dbReference type="PANTHER" id="PTHR43586">
    <property type="entry name" value="CYSTEINE DESULFURASE"/>
    <property type="match status" value="1"/>
</dbReference>
<dbReference type="InterPro" id="IPR015422">
    <property type="entry name" value="PyrdxlP-dep_Trfase_small"/>
</dbReference>
<dbReference type="Pfam" id="PF00266">
    <property type="entry name" value="Aminotran_5"/>
    <property type="match status" value="1"/>
</dbReference>
<dbReference type="RefSeq" id="WP_209895684.1">
    <property type="nucleotide sequence ID" value="NZ_JAGGMR010000001.1"/>
</dbReference>
<dbReference type="PANTHER" id="PTHR43586:SF21">
    <property type="entry name" value="PYRIDOXAL PHOSPHATE (PLP)-DEPENDENT ASPARTATE AMINOTRANSFERASE SUPERFAMILY"/>
    <property type="match status" value="1"/>
</dbReference>
<keyword evidence="3" id="KW-1185">Reference proteome</keyword>
<dbReference type="GO" id="GO:0016829">
    <property type="term" value="F:lyase activity"/>
    <property type="evidence" value="ECO:0007669"/>
    <property type="project" value="UniProtKB-KW"/>
</dbReference>
<dbReference type="SUPFAM" id="SSF53383">
    <property type="entry name" value="PLP-dependent transferases"/>
    <property type="match status" value="1"/>
</dbReference>
<keyword evidence="2" id="KW-0456">Lyase</keyword>
<dbReference type="Gene3D" id="3.90.1150.10">
    <property type="entry name" value="Aspartate Aminotransferase, domain 1"/>
    <property type="match status" value="1"/>
</dbReference>
<organism evidence="2 3">
    <name type="scientific">Nocardia goodfellowii</name>
    <dbReference type="NCBI Taxonomy" id="882446"/>
    <lineage>
        <taxon>Bacteria</taxon>
        <taxon>Bacillati</taxon>
        <taxon>Actinomycetota</taxon>
        <taxon>Actinomycetes</taxon>
        <taxon>Mycobacteriales</taxon>
        <taxon>Nocardiaceae</taxon>
        <taxon>Nocardia</taxon>
    </lineage>
</organism>
<dbReference type="InterPro" id="IPR015421">
    <property type="entry name" value="PyrdxlP-dep_Trfase_major"/>
</dbReference>
<proteinExistence type="predicted"/>
<name>A0ABS4QLS8_9NOCA</name>
<dbReference type="Gene3D" id="3.40.640.10">
    <property type="entry name" value="Type I PLP-dependent aspartate aminotransferase-like (Major domain)"/>
    <property type="match status" value="1"/>
</dbReference>
<dbReference type="EMBL" id="JAGGMR010000001">
    <property type="protein sequence ID" value="MBP2192660.1"/>
    <property type="molecule type" value="Genomic_DNA"/>
</dbReference>
<dbReference type="InterPro" id="IPR000192">
    <property type="entry name" value="Aminotrans_V_dom"/>
</dbReference>
<gene>
    <name evidence="2" type="ORF">BJ987_005561</name>
</gene>
<evidence type="ECO:0000313" key="3">
    <source>
        <dbReference type="Proteomes" id="UP001519325"/>
    </source>
</evidence>
<dbReference type="Proteomes" id="UP001519325">
    <property type="component" value="Unassembled WGS sequence"/>
</dbReference>
<comment type="caution">
    <text evidence="2">The sequence shown here is derived from an EMBL/GenBank/DDBJ whole genome shotgun (WGS) entry which is preliminary data.</text>
</comment>
<protein>
    <submittedName>
        <fullName evidence="2">Selenocysteine lyase/cysteine desulfurase</fullName>
    </submittedName>
</protein>
<accession>A0ABS4QLS8</accession>
<sequence length="353" mass="37334">MSLAPAEFAPETVYLNTASHGLPPARALAALREVQDRWAAGRGAPMVHDDLVPAIRTAFARLIDGATADHIGLGSTVSALIAPVAAALPAGAEVLVAEGEFASVTMPFLFRGDLAVRTVPLERLAAEVRPETALVAVSVVQSADGRIADTASLREATRAHGAKLLLDATQAAGWFPLRFADADYWVCASFKWLIGARSVAFFAATPEAADELRPVGPGWYAAEDRWAELYSPVALPSTARRFDQTPDWLGVVVASSALELIEELTIEKIHGHNLGLAERFRAGVVDLGYQPLAQASAIVTVPGADAAAERLERAEVLASARAGGLRFSFHLYNTDTDVDRALAALGERRGAGI</sequence>
<reference evidence="2 3" key="1">
    <citation type="submission" date="2021-03" db="EMBL/GenBank/DDBJ databases">
        <title>Sequencing the genomes of 1000 actinobacteria strains.</title>
        <authorList>
            <person name="Klenk H.-P."/>
        </authorList>
    </citation>
    <scope>NUCLEOTIDE SEQUENCE [LARGE SCALE GENOMIC DNA]</scope>
    <source>
        <strain evidence="2 3">DSM 45516</strain>
    </source>
</reference>